<gene>
    <name evidence="4" type="ORF">PUMCH_000283</name>
</gene>
<keyword evidence="5" id="KW-1185">Reference proteome</keyword>
<reference evidence="4 5" key="1">
    <citation type="submission" date="2023-10" db="EMBL/GenBank/DDBJ databases">
        <title>Draft Genome Sequence of Candida saopaulonensis from a very Premature Infant with Sepsis.</title>
        <authorList>
            <person name="Ning Y."/>
            <person name="Dai R."/>
            <person name="Xiao M."/>
            <person name="Xu Y."/>
            <person name="Yan Q."/>
            <person name="Zhang L."/>
        </authorList>
    </citation>
    <scope>NUCLEOTIDE SEQUENCE [LARGE SCALE GENOMIC DNA]</scope>
    <source>
        <strain evidence="4 5">19XY460</strain>
    </source>
</reference>
<evidence type="ECO:0000313" key="4">
    <source>
        <dbReference type="EMBL" id="WPK23059.1"/>
    </source>
</evidence>
<dbReference type="EMBL" id="CP138894">
    <property type="protein sequence ID" value="WPK23059.1"/>
    <property type="molecule type" value="Genomic_DNA"/>
</dbReference>
<protein>
    <recommendedName>
        <fullName evidence="3">AB hydrolase-1 domain-containing protein</fullName>
    </recommendedName>
</protein>
<evidence type="ECO:0000259" key="3">
    <source>
        <dbReference type="Pfam" id="PF00561"/>
    </source>
</evidence>
<accession>A0AAX4H3D2</accession>
<dbReference type="Proteomes" id="UP001338582">
    <property type="component" value="Chromosome 1"/>
</dbReference>
<dbReference type="AlphaFoldDB" id="A0AAX4H3D2"/>
<comment type="similarity">
    <text evidence="1">Belongs to the AB hydrolase superfamily.</text>
</comment>
<sequence>MKVCPSAHSIKLQLKSIYIMLRQLGIPARLRAFQLPKRLIHSYAVSDTSHLGDALSTDIPTVSLSFDKHEPAQTPAYEKSPIVFLHGLFGSKANTRSVAKSVARTMGRNVYCLDLRNFGLSPHDLRLDYPALAADVEHFLDEQSFKEKPILVGHSMGAKTVMALALRRPDLPKMIVSVDNAPVCLSASNGPFGKYIRQLRYALEDKKFVSIKDVDAELAKVEPVKEVRQFLLTNVNRGAKEEPCSSKIPLDIIAKAVSAGNIASWPYDSNVVRWSKGPALFIRGTKSTYVPDEVIPDIGNYFPQFEIKDIDAGHWVISEKPNEFMEVLQDFIERKEDEEF</sequence>
<dbReference type="RefSeq" id="XP_062875446.1">
    <property type="nucleotide sequence ID" value="XM_063019376.1"/>
</dbReference>
<dbReference type="InterPro" id="IPR029058">
    <property type="entry name" value="AB_hydrolase_fold"/>
</dbReference>
<dbReference type="GeneID" id="88171352"/>
<dbReference type="InterPro" id="IPR000073">
    <property type="entry name" value="AB_hydrolase_1"/>
</dbReference>
<dbReference type="GO" id="GO:0052689">
    <property type="term" value="F:carboxylic ester hydrolase activity"/>
    <property type="evidence" value="ECO:0007669"/>
    <property type="project" value="TreeGrafter"/>
</dbReference>
<evidence type="ECO:0000256" key="2">
    <source>
        <dbReference type="ARBA" id="ARBA00022801"/>
    </source>
</evidence>
<feature type="domain" description="AB hydrolase-1" evidence="3">
    <location>
        <begin position="81"/>
        <end position="321"/>
    </location>
</feature>
<dbReference type="PANTHER" id="PTHR46118:SF4">
    <property type="entry name" value="PROTEIN ABHD11"/>
    <property type="match status" value="1"/>
</dbReference>
<dbReference type="Gene3D" id="3.40.50.1820">
    <property type="entry name" value="alpha/beta hydrolase"/>
    <property type="match status" value="1"/>
</dbReference>
<dbReference type="PANTHER" id="PTHR46118">
    <property type="entry name" value="PROTEIN ABHD11"/>
    <property type="match status" value="1"/>
</dbReference>
<dbReference type="Pfam" id="PF00561">
    <property type="entry name" value="Abhydrolase_1"/>
    <property type="match status" value="1"/>
</dbReference>
<dbReference type="KEGG" id="asau:88171352"/>
<organism evidence="4 5">
    <name type="scientific">Australozyma saopauloensis</name>
    <dbReference type="NCBI Taxonomy" id="291208"/>
    <lineage>
        <taxon>Eukaryota</taxon>
        <taxon>Fungi</taxon>
        <taxon>Dikarya</taxon>
        <taxon>Ascomycota</taxon>
        <taxon>Saccharomycotina</taxon>
        <taxon>Pichiomycetes</taxon>
        <taxon>Metschnikowiaceae</taxon>
        <taxon>Australozyma</taxon>
    </lineage>
</organism>
<keyword evidence="2" id="KW-0378">Hydrolase</keyword>
<evidence type="ECO:0000313" key="5">
    <source>
        <dbReference type="Proteomes" id="UP001338582"/>
    </source>
</evidence>
<dbReference type="SUPFAM" id="SSF53474">
    <property type="entry name" value="alpha/beta-Hydrolases"/>
    <property type="match status" value="1"/>
</dbReference>
<name>A0AAX4H3D2_9ASCO</name>
<evidence type="ECO:0000256" key="1">
    <source>
        <dbReference type="ARBA" id="ARBA00008645"/>
    </source>
</evidence>
<dbReference type="GO" id="GO:0005739">
    <property type="term" value="C:mitochondrion"/>
    <property type="evidence" value="ECO:0007669"/>
    <property type="project" value="TreeGrafter"/>
</dbReference>
<proteinExistence type="inferred from homology"/>